<dbReference type="SUPFAM" id="SSF47954">
    <property type="entry name" value="Cyclin-like"/>
    <property type="match status" value="1"/>
</dbReference>
<dbReference type="FunFam" id="1.10.472.10:FF:000060">
    <property type="entry name" value="D6-type cyclin"/>
    <property type="match status" value="1"/>
</dbReference>
<dbReference type="PANTHER" id="PTHR10177">
    <property type="entry name" value="CYCLINS"/>
    <property type="match status" value="1"/>
</dbReference>
<dbReference type="Pfam" id="PF00134">
    <property type="entry name" value="Cyclin_N"/>
    <property type="match status" value="1"/>
</dbReference>
<dbReference type="Proteomes" id="UP000015453">
    <property type="component" value="Unassembled WGS sequence"/>
</dbReference>
<dbReference type="EMBL" id="AUSU01002619">
    <property type="protein sequence ID" value="EPS68434.1"/>
    <property type="molecule type" value="Genomic_DNA"/>
</dbReference>
<keyword evidence="3 5" id="KW-0195">Cyclin</keyword>
<dbReference type="GO" id="GO:0051301">
    <property type="term" value="P:cell division"/>
    <property type="evidence" value="ECO:0007669"/>
    <property type="project" value="UniProtKB-KW"/>
</dbReference>
<dbReference type="InterPro" id="IPR004367">
    <property type="entry name" value="Cyclin_C-dom"/>
</dbReference>
<name>S8CMP6_9LAMI</name>
<dbReference type="InterPro" id="IPR006671">
    <property type="entry name" value="Cyclin_N"/>
</dbReference>
<dbReference type="AlphaFoldDB" id="S8CMP6"/>
<comment type="caution">
    <text evidence="7">The sequence shown here is derived from an EMBL/GenBank/DDBJ whole genome shotgun (WGS) entry which is preliminary data.</text>
</comment>
<dbReference type="InterPro" id="IPR013763">
    <property type="entry name" value="Cyclin-like_dom"/>
</dbReference>
<keyword evidence="4" id="KW-0131">Cell cycle</keyword>
<feature type="non-terminal residue" evidence="7">
    <location>
        <position position="1"/>
    </location>
</feature>
<evidence type="ECO:0000256" key="2">
    <source>
        <dbReference type="ARBA" id="ARBA00022618"/>
    </source>
</evidence>
<evidence type="ECO:0000313" key="7">
    <source>
        <dbReference type="EMBL" id="EPS68434.1"/>
    </source>
</evidence>
<dbReference type="OrthoDB" id="5590282at2759"/>
<proteinExistence type="inferred from homology"/>
<dbReference type="SMART" id="SM00385">
    <property type="entry name" value="CYCLIN"/>
    <property type="match status" value="1"/>
</dbReference>
<organism evidence="7 8">
    <name type="scientific">Genlisea aurea</name>
    <dbReference type="NCBI Taxonomy" id="192259"/>
    <lineage>
        <taxon>Eukaryota</taxon>
        <taxon>Viridiplantae</taxon>
        <taxon>Streptophyta</taxon>
        <taxon>Embryophyta</taxon>
        <taxon>Tracheophyta</taxon>
        <taxon>Spermatophyta</taxon>
        <taxon>Magnoliopsida</taxon>
        <taxon>eudicotyledons</taxon>
        <taxon>Gunneridae</taxon>
        <taxon>Pentapetalae</taxon>
        <taxon>asterids</taxon>
        <taxon>lamiids</taxon>
        <taxon>Lamiales</taxon>
        <taxon>Lentibulariaceae</taxon>
        <taxon>Genlisea</taxon>
    </lineage>
</organism>
<keyword evidence="8" id="KW-1185">Reference proteome</keyword>
<evidence type="ECO:0000256" key="4">
    <source>
        <dbReference type="ARBA" id="ARBA00023306"/>
    </source>
</evidence>
<evidence type="ECO:0000313" key="8">
    <source>
        <dbReference type="Proteomes" id="UP000015453"/>
    </source>
</evidence>
<evidence type="ECO:0000259" key="6">
    <source>
        <dbReference type="SMART" id="SM00385"/>
    </source>
</evidence>
<feature type="domain" description="Cyclin-like" evidence="6">
    <location>
        <begin position="29"/>
        <end position="118"/>
    </location>
</feature>
<keyword evidence="2" id="KW-0132">Cell division</keyword>
<protein>
    <recommendedName>
        <fullName evidence="6">Cyclin-like domain-containing protein</fullName>
    </recommendedName>
</protein>
<dbReference type="InterPro" id="IPR039361">
    <property type="entry name" value="Cyclin"/>
</dbReference>
<gene>
    <name evidence="7" type="ORF">M569_06335</name>
</gene>
<dbReference type="CDD" id="cd20544">
    <property type="entry name" value="CYCLIN_AtCycD-like_rpt2"/>
    <property type="match status" value="1"/>
</dbReference>
<accession>S8CMP6</accession>
<evidence type="ECO:0000256" key="5">
    <source>
        <dbReference type="RuleBase" id="RU000383"/>
    </source>
</evidence>
<dbReference type="Gene3D" id="1.10.472.10">
    <property type="entry name" value="Cyclin-like"/>
    <property type="match status" value="2"/>
</dbReference>
<dbReference type="InterPro" id="IPR036915">
    <property type="entry name" value="Cyclin-like_sf"/>
</dbReference>
<dbReference type="PROSITE" id="PS00292">
    <property type="entry name" value="CYCLINS"/>
    <property type="match status" value="1"/>
</dbReference>
<feature type="non-terminal residue" evidence="7">
    <location>
        <position position="211"/>
    </location>
</feature>
<evidence type="ECO:0000256" key="1">
    <source>
        <dbReference type="ARBA" id="ARBA00009065"/>
    </source>
</evidence>
<evidence type="ECO:0000256" key="3">
    <source>
        <dbReference type="ARBA" id="ARBA00023127"/>
    </source>
</evidence>
<reference evidence="7 8" key="1">
    <citation type="journal article" date="2013" name="BMC Genomics">
        <title>The miniature genome of a carnivorous plant Genlisea aurea contains a low number of genes and short non-coding sequences.</title>
        <authorList>
            <person name="Leushkin E.V."/>
            <person name="Sutormin R.A."/>
            <person name="Nabieva E.R."/>
            <person name="Penin A.A."/>
            <person name="Kondrashov A.S."/>
            <person name="Logacheva M.D."/>
        </authorList>
    </citation>
    <scope>NUCLEOTIDE SEQUENCE [LARGE SCALE GENOMIC DNA]</scope>
</reference>
<dbReference type="InterPro" id="IPR048258">
    <property type="entry name" value="Cyclins_cyclin-box"/>
</dbReference>
<sequence>LMLMEKEEEIRDALAESPILGGIRAEAVEWMLSVVVCYSFSAQTAALAINYLDRFLDSFRRNCHSEKPWTIHLAAVASLSLAAKVEETHVPLLLNLQVDSKYVFESKTIQKMEMLILSTLQWKMNPVTPLSFLHYISSKIGFKGYLCRDFVRRCESLLLAVLADCRFMSCSCLPSSLATATILFVLKSFDPSIAGEFHGQLIGILGISQVS</sequence>
<dbReference type="Pfam" id="PF02984">
    <property type="entry name" value="Cyclin_C"/>
    <property type="match status" value="1"/>
</dbReference>
<comment type="similarity">
    <text evidence="1">Belongs to the cyclin family. Cyclin D subfamily.</text>
</comment>